<keyword evidence="2" id="KW-1185">Reference proteome</keyword>
<reference evidence="1" key="1">
    <citation type="submission" date="2022-10" db="EMBL/GenBank/DDBJ databases">
        <title>Vagococcus sp. isolated from poultry meat.</title>
        <authorList>
            <person name="Johansson P."/>
            <person name="Bjorkroth J."/>
        </authorList>
    </citation>
    <scope>NUCLEOTIDE SEQUENCE</scope>
    <source>
        <strain evidence="1">STAA11</strain>
    </source>
</reference>
<dbReference type="AlphaFoldDB" id="A0AAF0CTD5"/>
<dbReference type="Pfam" id="PF02288">
    <property type="entry name" value="Dehydratase_MU"/>
    <property type="match status" value="1"/>
</dbReference>
<sequence>MSVNPTIYLAKLSDTAPINAILYGIEEEEVPFEIVTCNKSTMVTAAYDLAVRSPLSVGIVLDDHQAMLHYKNLPEDEPLFQIGTEPEELMKLGANAARLVKGIPFKTLKEV</sequence>
<organism evidence="1 2">
    <name type="scientific">Vagococcus intermedius</name>
    <dbReference type="NCBI Taxonomy" id="2991418"/>
    <lineage>
        <taxon>Bacteria</taxon>
        <taxon>Bacillati</taxon>
        <taxon>Bacillota</taxon>
        <taxon>Bacilli</taxon>
        <taxon>Lactobacillales</taxon>
        <taxon>Enterococcaceae</taxon>
        <taxon>Vagococcus</taxon>
    </lineage>
</organism>
<accession>A0AAF0CTD5</accession>
<proteinExistence type="predicted"/>
<dbReference type="Proteomes" id="UP001179647">
    <property type="component" value="Chromosome"/>
</dbReference>
<dbReference type="InterPro" id="IPR009192">
    <property type="entry name" value="Diol/glycerol_deHydtase_re_ssu"/>
</dbReference>
<dbReference type="KEGG" id="vie:OL234_05875"/>
<dbReference type="SUPFAM" id="SSF52968">
    <property type="entry name" value="B12-dependent dehydatase associated subunit"/>
    <property type="match status" value="1"/>
</dbReference>
<dbReference type="EMBL" id="CP110232">
    <property type="protein sequence ID" value="WEG72514.1"/>
    <property type="molecule type" value="Genomic_DNA"/>
</dbReference>
<dbReference type="RefSeq" id="WP_275468315.1">
    <property type="nucleotide sequence ID" value="NZ_CP110232.1"/>
</dbReference>
<dbReference type="InterPro" id="IPR003208">
    <property type="entry name" value="Dehydtase/Dehydtase_re"/>
</dbReference>
<dbReference type="Gene3D" id="3.40.50.10150">
    <property type="entry name" value="B12-dependent dehydatase associated subunit"/>
    <property type="match status" value="1"/>
</dbReference>
<evidence type="ECO:0000313" key="1">
    <source>
        <dbReference type="EMBL" id="WEG72514.1"/>
    </source>
</evidence>
<evidence type="ECO:0000313" key="2">
    <source>
        <dbReference type="Proteomes" id="UP001179647"/>
    </source>
</evidence>
<protein>
    <submittedName>
        <fullName evidence="1">Glycerol dehydratase reactivase beta/small subunit family protein</fullName>
    </submittedName>
</protein>
<dbReference type="InterPro" id="IPR010254">
    <property type="entry name" value="B12-dep_deHydtase_bsu"/>
</dbReference>
<dbReference type="PIRSF" id="PIRSF011503">
    <property type="entry name" value="DdrB_PduH"/>
    <property type="match status" value="1"/>
</dbReference>
<gene>
    <name evidence="1" type="ORF">OL234_05875</name>
</gene>
<name>A0AAF0CTD5_9ENTE</name>